<sequence length="174" mass="18765">MDWTRILLDAIDLRSFSNVWFWIVVAVAWSSAGHWVLGVPYDMVLRARREGGQALADLRDLTRFMAGRIAGAARGAGLWLAGVGAFALTGLAVMGFWYGAEFAQALCFLGVPLAGVAGLTVRAAQRIEAEEPEGEELARRLWRLRAAIQGIGLVAIFATATHGMARNLLALQGL</sequence>
<feature type="transmembrane region" description="Helical" evidence="1">
    <location>
        <begin position="78"/>
        <end position="97"/>
    </location>
</feature>
<keyword evidence="3" id="KW-1185">Reference proteome</keyword>
<comment type="caution">
    <text evidence="2">The sequence shown here is derived from an EMBL/GenBank/DDBJ whole genome shotgun (WGS) entry which is preliminary data.</text>
</comment>
<protein>
    <submittedName>
        <fullName evidence="2">Component of SufBCD complex</fullName>
    </submittedName>
</protein>
<keyword evidence="1" id="KW-0812">Transmembrane</keyword>
<dbReference type="Proteomes" id="UP001596056">
    <property type="component" value="Unassembled WGS sequence"/>
</dbReference>
<evidence type="ECO:0000256" key="1">
    <source>
        <dbReference type="SAM" id="Phobius"/>
    </source>
</evidence>
<name>A0ABW0S8B5_9RHOB</name>
<proteinExistence type="predicted"/>
<evidence type="ECO:0000313" key="2">
    <source>
        <dbReference type="EMBL" id="MFC5565150.1"/>
    </source>
</evidence>
<feature type="transmembrane region" description="Helical" evidence="1">
    <location>
        <begin position="144"/>
        <end position="165"/>
    </location>
</feature>
<evidence type="ECO:0000313" key="3">
    <source>
        <dbReference type="Proteomes" id="UP001596056"/>
    </source>
</evidence>
<feature type="transmembrane region" description="Helical" evidence="1">
    <location>
        <begin position="103"/>
        <end position="124"/>
    </location>
</feature>
<accession>A0ABW0S8B5</accession>
<gene>
    <name evidence="2" type="ORF">ACFPOC_01780</name>
</gene>
<dbReference type="RefSeq" id="WP_209836799.1">
    <property type="nucleotide sequence ID" value="NZ_JAGGJP010000001.1"/>
</dbReference>
<reference evidence="3" key="1">
    <citation type="journal article" date="2019" name="Int. J. Syst. Evol. Microbiol.">
        <title>The Global Catalogue of Microorganisms (GCM) 10K type strain sequencing project: providing services to taxonomists for standard genome sequencing and annotation.</title>
        <authorList>
            <consortium name="The Broad Institute Genomics Platform"/>
            <consortium name="The Broad Institute Genome Sequencing Center for Infectious Disease"/>
            <person name="Wu L."/>
            <person name="Ma J."/>
        </authorList>
    </citation>
    <scope>NUCLEOTIDE SEQUENCE [LARGE SCALE GENOMIC DNA]</scope>
    <source>
        <strain evidence="3">KACC 11588</strain>
    </source>
</reference>
<dbReference type="EMBL" id="JBHSNA010000001">
    <property type="protein sequence ID" value="MFC5565150.1"/>
    <property type="molecule type" value="Genomic_DNA"/>
</dbReference>
<keyword evidence="1" id="KW-0472">Membrane</keyword>
<keyword evidence="1" id="KW-1133">Transmembrane helix</keyword>
<organism evidence="2 3">
    <name type="scientific">Rubellimicrobium aerolatum</name>
    <dbReference type="NCBI Taxonomy" id="490979"/>
    <lineage>
        <taxon>Bacteria</taxon>
        <taxon>Pseudomonadati</taxon>
        <taxon>Pseudomonadota</taxon>
        <taxon>Alphaproteobacteria</taxon>
        <taxon>Rhodobacterales</taxon>
        <taxon>Roseobacteraceae</taxon>
        <taxon>Rubellimicrobium</taxon>
    </lineage>
</organism>
<feature type="transmembrane region" description="Helical" evidence="1">
    <location>
        <begin position="20"/>
        <end position="39"/>
    </location>
</feature>